<dbReference type="PROSITE" id="PS51657">
    <property type="entry name" value="PSRV_HELICASE"/>
    <property type="match status" value="1"/>
</dbReference>
<keyword evidence="38" id="KW-0342">GTP-binding</keyword>
<evidence type="ECO:0000256" key="35">
    <source>
        <dbReference type="ARBA" id="ARBA00022995"/>
    </source>
</evidence>
<dbReference type="GO" id="GO:0017111">
    <property type="term" value="F:ribonucleoside triphosphate phosphatase activity"/>
    <property type="evidence" value="ECO:0007669"/>
    <property type="project" value="UniProtKB-EC"/>
</dbReference>
<dbReference type="GO" id="GO:0006351">
    <property type="term" value="P:DNA-templated transcription"/>
    <property type="evidence" value="ECO:0007669"/>
    <property type="project" value="InterPro"/>
</dbReference>
<dbReference type="FunFam" id="3.40.50.150:FF:000323">
    <property type="entry name" value="Polyprotein P1234"/>
    <property type="match status" value="1"/>
</dbReference>
<evidence type="ECO:0000256" key="36">
    <source>
        <dbReference type="ARBA" id="ARBA00023042"/>
    </source>
</evidence>
<dbReference type="GO" id="GO:0039523">
    <property type="term" value="P:symbiont-mediated suppression of host mRNA transcription via inhibition of RNA polymerase II activity"/>
    <property type="evidence" value="ECO:0007669"/>
    <property type="project" value="UniProtKB-KW"/>
</dbReference>
<keyword evidence="30" id="KW-0067">ATP-binding</keyword>
<evidence type="ECO:0000256" key="33">
    <source>
        <dbReference type="ARBA" id="ARBA00022884"/>
    </source>
</evidence>
<dbReference type="Pfam" id="PF01443">
    <property type="entry name" value="Viral_helicase1"/>
    <property type="match status" value="1"/>
</dbReference>
<dbReference type="GO" id="GO:0044176">
    <property type="term" value="C:host cell filopodium"/>
    <property type="evidence" value="ECO:0007669"/>
    <property type="project" value="UniProtKB-SubCell"/>
</dbReference>
<dbReference type="GO" id="GO:0140818">
    <property type="term" value="F:mRNA 5'-triphosphate monophosphatase activity"/>
    <property type="evidence" value="ECO:0007669"/>
    <property type="project" value="UniProtKB-EC"/>
</dbReference>
<keyword evidence="20" id="KW-0949">S-adenosyl-L-methionine</keyword>
<evidence type="ECO:0000256" key="21">
    <source>
        <dbReference type="ARBA" id="ARBA00022695"/>
    </source>
</evidence>
<feature type="domain" description="Alphavirus-like MT" evidence="67">
    <location>
        <begin position="28"/>
        <end position="259"/>
    </location>
</feature>
<evidence type="ECO:0000313" key="68">
    <source>
        <dbReference type="EMBL" id="AOS52785.1"/>
    </source>
</evidence>
<evidence type="ECO:0000256" key="51">
    <source>
        <dbReference type="ARBA" id="ARBA00047740"/>
    </source>
</evidence>
<keyword evidence="27" id="KW-0347">Helicase</keyword>
<keyword evidence="35" id="KW-1190">Host gene expression shutoff by virus</keyword>
<evidence type="ECO:0000256" key="18">
    <source>
        <dbReference type="ARBA" id="ARBA00022670"/>
    </source>
</evidence>
<comment type="subcellular location">
    <subcellularLocation>
        <location evidence="4">Host cell membrane</location>
        <topology evidence="4">Lipid-anchor</topology>
        <orientation evidence="4">Cytoplasmic side</orientation>
    </subcellularLocation>
    <subcellularLocation>
        <location evidence="7">Host cell projection</location>
        <location evidence="7">Host filopodium</location>
    </subcellularLocation>
    <subcellularLocation>
        <location evidence="8">Host cytoplasmic vesicle membrane</location>
        <topology evidence="8">Lipid-anchor</topology>
    </subcellularLocation>
    <subcellularLocation>
        <location evidence="6">Host cytoplasmic vesicle membrane</location>
        <topology evidence="6">Peripheral membrane protein</topology>
    </subcellularLocation>
    <subcellularLocation>
        <location evidence="5">Host nucleus</location>
    </subcellularLocation>
</comment>
<dbReference type="GO" id="GO:0020002">
    <property type="term" value="C:host cell plasma membrane"/>
    <property type="evidence" value="ECO:0007669"/>
    <property type="project" value="UniProtKB-SubCell"/>
</dbReference>
<evidence type="ECO:0000256" key="52">
    <source>
        <dbReference type="ARBA" id="ARBA00047984"/>
    </source>
</evidence>
<evidence type="ECO:0000256" key="29">
    <source>
        <dbReference type="ARBA" id="ARBA00022833"/>
    </source>
</evidence>
<evidence type="ECO:0000256" key="24">
    <source>
        <dbReference type="ARBA" id="ARBA00022741"/>
    </source>
</evidence>
<keyword evidence="13" id="KW-0597">Phosphoprotein</keyword>
<evidence type="ECO:0000256" key="13">
    <source>
        <dbReference type="ARBA" id="ARBA00022553"/>
    </source>
</evidence>
<dbReference type="Gene3D" id="3.40.220.10">
    <property type="entry name" value="Leucine Aminopeptidase, subunit E, domain 1"/>
    <property type="match status" value="1"/>
</dbReference>
<evidence type="ECO:0000256" key="39">
    <source>
        <dbReference type="ARBA" id="ARBA00023136"/>
    </source>
</evidence>
<dbReference type="InterPro" id="IPR043472">
    <property type="entry name" value="Macro_dom-like"/>
</dbReference>
<keyword evidence="16" id="KW-0489">Methyltransferase</keyword>
<dbReference type="CDD" id="cd21557">
    <property type="entry name" value="Macro_X_Nsp3-like"/>
    <property type="match status" value="1"/>
</dbReference>
<dbReference type="InterPro" id="IPR049329">
    <property type="entry name" value="ToMV_Hel_N"/>
</dbReference>
<dbReference type="GO" id="GO:0042025">
    <property type="term" value="C:host cell nucleus"/>
    <property type="evidence" value="ECO:0007669"/>
    <property type="project" value="UniProtKB-SubCell"/>
</dbReference>
<evidence type="ECO:0000256" key="56">
    <source>
        <dbReference type="ARBA" id="ARBA00048986"/>
    </source>
</evidence>
<dbReference type="GO" id="GO:0046872">
    <property type="term" value="F:metal ion binding"/>
    <property type="evidence" value="ECO:0007669"/>
    <property type="project" value="UniProtKB-KW"/>
</dbReference>
<evidence type="ECO:0000259" key="64">
    <source>
        <dbReference type="PROSITE" id="PS51154"/>
    </source>
</evidence>
<evidence type="ECO:0000256" key="55">
    <source>
        <dbReference type="ARBA" id="ARBA00048830"/>
    </source>
</evidence>
<dbReference type="GO" id="GO:0003723">
    <property type="term" value="F:RNA binding"/>
    <property type="evidence" value="ECO:0007669"/>
    <property type="project" value="UniProtKB-KW"/>
</dbReference>
<keyword evidence="33" id="KW-0694">RNA-binding</keyword>
<comment type="cofactor">
    <cofactor evidence="2">
        <name>Mg(2+)</name>
        <dbReference type="ChEBI" id="CHEBI:18420"/>
    </cofactor>
</comment>
<keyword evidence="37" id="KW-1104">Inhibition of host RNA polymerase II by virus</keyword>
<feature type="domain" description="(+)RNA virus helicase C-terminal" evidence="66">
    <location>
        <begin position="690"/>
        <end position="991"/>
    </location>
</feature>
<evidence type="ECO:0000256" key="15">
    <source>
        <dbReference type="ARBA" id="ARBA00022581"/>
    </source>
</evidence>
<keyword evidence="19" id="KW-0808">Transferase</keyword>
<dbReference type="InterPro" id="IPR043502">
    <property type="entry name" value="DNA/RNA_pol_sf"/>
</dbReference>
<comment type="catalytic activity">
    <reaction evidence="56">
        <text>N(7)-methyl-GTP + L-histidyl-[protein] = N(tele)-(N(7)-methylguanosine 5'-phospho)-L-histidyl-[protein] + diphosphate</text>
        <dbReference type="Rhea" id="RHEA:54792"/>
        <dbReference type="Rhea" id="RHEA-COMP:9745"/>
        <dbReference type="Rhea" id="RHEA-COMP:13995"/>
        <dbReference type="ChEBI" id="CHEBI:29979"/>
        <dbReference type="ChEBI" id="CHEBI:33019"/>
        <dbReference type="ChEBI" id="CHEBI:87133"/>
        <dbReference type="ChEBI" id="CHEBI:138334"/>
    </reaction>
    <physiologicalReaction direction="left-to-right" evidence="56">
        <dbReference type="Rhea" id="RHEA:54793"/>
    </physiologicalReaction>
</comment>
<evidence type="ECO:0000256" key="16">
    <source>
        <dbReference type="ARBA" id="ARBA00022603"/>
    </source>
</evidence>
<keyword evidence="41" id="KW-1159">RNA suppression of termination</keyword>
<evidence type="ECO:0000256" key="9">
    <source>
        <dbReference type="ARBA" id="ARBA00015868"/>
    </source>
</evidence>
<comment type="subunit">
    <text evidence="49">Interacts with RNA-directed RNA polymerase nsP4. Interacts with mRNA-capping enzyme nsP1. Interacts with KPNA1/karyopherin-alpha1; this interaction probably allows the active transport of protease nsP2 into the host nucleus.</text>
</comment>
<comment type="catalytic activity">
    <reaction evidence="55">
        <text>RNA(n) + ATP = RNA(n)-3'-adenine ribonucleotide + diphosphate</text>
        <dbReference type="Rhea" id="RHEA:11332"/>
        <dbReference type="Rhea" id="RHEA-COMP:14527"/>
        <dbReference type="Rhea" id="RHEA-COMP:17347"/>
        <dbReference type="ChEBI" id="CHEBI:30616"/>
        <dbReference type="ChEBI" id="CHEBI:33019"/>
        <dbReference type="ChEBI" id="CHEBI:140395"/>
        <dbReference type="ChEBI" id="CHEBI:173115"/>
        <dbReference type="EC" id="2.7.7.19"/>
    </reaction>
</comment>
<dbReference type="InterPro" id="IPR002589">
    <property type="entry name" value="Macro_dom"/>
</dbReference>
<evidence type="ECO:0000256" key="42">
    <source>
        <dbReference type="ARBA" id="ARBA00023200"/>
    </source>
</evidence>
<dbReference type="EMBL" id="KX771232">
    <property type="protein sequence ID" value="AOS52785.1"/>
    <property type="molecule type" value="Viral_cRNA"/>
</dbReference>
<evidence type="ECO:0000256" key="58">
    <source>
        <dbReference type="ARBA" id="ARBA00053271"/>
    </source>
</evidence>
<sequence length="2514" mass="280188">MDSVYVDIDADSAFLKALQRAYPMFEVEPKQVTPNDHANARAFSHLAIKLIEQEIDPDSTILDIGSAPARRMMSDRKYHCVCPMRSAEDPERLANYARKLASAAGKVTDKNISGKINDLQAVMAVPNMETSTFCLHTDATCKQRGDVAIYQDVYAVHAPTSLYHQAIKGVRVAYWIGFDTTPFMYNAMAGAYPSYSTNWADEQVLKAKNIGLCSTDLSEGRRGKLSIMRGKKLKPCDRVLFSVGSTLYPESRKLLQSWHLPSVFHLKGKLSFTCRCDTIVSCEGYVVKRVTMSPGIYGKTSGYAVTHHADGFLMCKTTDTVDGERVSFSVCTYVPATICDQMTGILATEVTPEDAQKLLVGLNQRIVVNGRTQRNTNTMKNYLLPTVAQAFSKWAKECRKDMEDEKLLGVRERTLTCCCLWAFRKHKTHTVYKRPDTQSIQKVPAEFDSFVIPSLWSSGLSIPLRTRIKWLLSKAPKYEQLPHSGNAEEAAQAETDAVEEQEAELTREAMPPLQATQDDIQVEIDVEQLEDRAGAGIVETPRGAIKVTAQPSDLVVGEYLVLTPQAVLRSQKLSLIHALAEQVKTCTHSGRAGRYAVEAYDGRVLVPSGYAIPQEDFQSLSESATMVFNEREFVNRKLHHIAMHGPALNTDEESYELVRVEKTEHEYVYDVDQKKCCKREEATGLVLVGDLTSPPYHEFAYEGLKIRPACPYKTAVIGVFGVPGSGKSAIIKNLVTRQDLVTSGKKENCQEISNDVMRQRKLEISARTVDSLLLNGCNKPVEVLYVDEAFACHSGTLLALIAMVRPRQKVVLCGDPKQCGFFNMMQMKVNYNHNICTQVYHKSISRRCTLPVTAIVSSLHYESKMRTTNEYNQPIVVDTTGITKPEPGDLVLTCFRGWVKQLQIDYRGNEVMTAAASQGLTRKGVYAVRQKVNENPLYAPTSEHVNVLLTRTEGKLTWKTLSGDPWIKILQNPPKGDFKATIKEWEAEHASIMAGICNHQMAFDTFQNKANVCWAKCLVPILDTAGIKLSDRQWSQIVQAFKEDRAYSPEVALNEICTRIYGVDLDSGLFSKPLISVYYADNHWDNRPGGKMFGFNPEVALMLEKKYPFTKGKWNINKQICITTRKVDEFNPETNIIPANRRLPHSLVAEHHSVRGERMEWLVNKISGHHMLLVSGHNLILPTKRVTWVAPLGTRGADYTYNLELGLPATLGRYDLVVINIHTPFRIHHYQQCVDHAMKLQMLGGDSLRLLKPGGSLLIRAYGYADRTSERVISVLGRKFRSSRALKPQCITSNTEMFFLFSRFDNGRRNFTTHVMNNQLNAVYAGLATRAGCAPSYRVKRMDIAKNTEECVVNAANPRGVPGDGVCKAVYRKWPESFRNSATPVGTAKTIMCGQYPVIHAVGPNFSNYSEAEGDRELASVYREVAKEVSRLGVSSVAIPLLSTGVYSGGKDRLLQSLNHLFAAMDSTDADVVIYCRDKEWEKKITEAISLRSQVELLDDHISVDCDIVRVHPDSSLAGRKGYSTVEGALYSYLEGTRFHQTAVDMAEIYTMWPKQTEANEQVCLYALGESIESVRQKCPVDDADASFPPKTVPCLCRYAMTPERVARLRMNHTTSIIVCSSFPLPKYKIEGVQKVKCSKALLFDHNVPSRVSPRTYRPADEIIQTPQTPTEACQDAQLVQSINDEAVPVPSDLEACDATMDWPSIGTVSTRQRHDSSDSEYSGSRSNIQLVTADVHAPMYAHSLASSGGSMLSLSSEPAQNGTMILLDSEDTDSISRASTPIAPPRRRLGRTINVTCDEREGKILPMASDRFFTAKPYTVALSVSTADMTVYPIQAPLGLIPPPTLEPITFGDFAEGEIDNLLTGALTFGDFEPGEVEKLTDSEWSTCSDTDEELRLDRAGGYIFSSDTGQGHLQQKSVRQTTLPVNIVEEVHEEKCYPPKLDEIKEQLLLKRLQESASTANRSRYQSRKVENMKATIIHRLKEGCRLYLASETPRVPSYRVTYPAPIYSPSINIKLTNPETAVAVCNEFLARNYPTVASYQVTDEYDAYLDMVDGSESCLDRATFNPSKLRSYPKQHSYHAPTIRSAVPSPFQNTLQNVLAAATKRNCNVTQMRELPTMDSAVFNVECFKKYACNQEYWREFASSPIRVTTENLTMYVTKLKGPKAAALFAKTHNLLPLQEVPMDRFTMDMKRDVKVTPGTKHTEERPKVQVIQAAEPLATAYLCGIHRELVRRLNAVLLPNVHTLFDMSAEDFDAIIATHFKPGDAVLETDIASFDKSQDDSLALTAMMLLEDLGVDQPILDLIEAAFGEISSCHLPTGTRFKFGAMMKSGMFLTLFVNTLLNITIASRVLEERLTTSACAAFIGDDNIIHGVVSDALMAARCATWMNMEVKIIDAVVSEKAPYFCGGFILHDTVTGTSCRVADPLKRLFKLGKPLAAGDEQDEDRRRALADEVTRWQRTGLVTELEKAVYSRYEVQGITAVITSMATFANSKENFKKLRGPVVTLYGGPK</sequence>
<keyword evidence="36" id="KW-0506">mRNA capping</keyword>
<feature type="domain" description="Macro" evidence="64">
    <location>
        <begin position="1324"/>
        <end position="1493"/>
    </location>
</feature>
<keyword evidence="10" id="KW-0696">RNA-directed RNA polymerase</keyword>
<organism evidence="68">
    <name type="scientific">Onyong-nyong virus</name>
    <dbReference type="NCBI Taxonomy" id="2169701"/>
    <lineage>
        <taxon>Viruses</taxon>
        <taxon>Riboviria</taxon>
        <taxon>Orthornavirae</taxon>
        <taxon>Kitrinoviricota</taxon>
        <taxon>Alsuviricetes</taxon>
        <taxon>Martellivirales</taxon>
        <taxon>Togaviridae</taxon>
        <taxon>Alphavirus</taxon>
        <taxon>Alphavirus onyong</taxon>
    </lineage>
</organism>
<evidence type="ECO:0000256" key="1">
    <source>
        <dbReference type="ARBA" id="ARBA00001936"/>
    </source>
</evidence>
<evidence type="ECO:0000259" key="65">
    <source>
        <dbReference type="PROSITE" id="PS51520"/>
    </source>
</evidence>
<comment type="catalytic activity">
    <reaction evidence="48">
        <text>ADP-alpha-D-ribose 1''-phosphate + H2O = ADP-D-ribose + phosphate</text>
        <dbReference type="Rhea" id="RHEA:25029"/>
        <dbReference type="ChEBI" id="CHEBI:15377"/>
        <dbReference type="ChEBI" id="CHEBI:43474"/>
        <dbReference type="ChEBI" id="CHEBI:57967"/>
        <dbReference type="ChEBI" id="CHEBI:58753"/>
        <dbReference type="EC" id="3.1.3.84"/>
    </reaction>
    <physiologicalReaction direction="left-to-right" evidence="48">
        <dbReference type="Rhea" id="RHEA:25030"/>
    </physiologicalReaction>
</comment>
<dbReference type="GO" id="GO:0044162">
    <property type="term" value="C:host cell cytoplasmic vesicle membrane"/>
    <property type="evidence" value="ECO:0007669"/>
    <property type="project" value="UniProtKB-SubCell"/>
</dbReference>
<dbReference type="GO" id="GO:0008174">
    <property type="term" value="F:mRNA methyltransferase activity"/>
    <property type="evidence" value="ECO:0007669"/>
    <property type="project" value="UniProtKB-UniRule"/>
</dbReference>
<keyword evidence="17" id="KW-0507">mRNA processing</keyword>
<dbReference type="SUPFAM" id="SSF56672">
    <property type="entry name" value="DNA/RNA polymerases"/>
    <property type="match status" value="1"/>
</dbReference>
<dbReference type="GO" id="GO:0005524">
    <property type="term" value="F:ATP binding"/>
    <property type="evidence" value="ECO:0007669"/>
    <property type="project" value="UniProtKB-KW"/>
</dbReference>
<evidence type="ECO:0000256" key="37">
    <source>
        <dbReference type="ARBA" id="ARBA00023103"/>
    </source>
</evidence>
<evidence type="ECO:0000256" key="25">
    <source>
        <dbReference type="ARBA" id="ARBA00022791"/>
    </source>
</evidence>
<dbReference type="GO" id="GO:0032259">
    <property type="term" value="P:methylation"/>
    <property type="evidence" value="ECO:0007669"/>
    <property type="project" value="UniProtKB-KW"/>
</dbReference>
<evidence type="ECO:0000256" key="32">
    <source>
        <dbReference type="ARBA" id="ARBA00022870"/>
    </source>
</evidence>
<evidence type="ECO:0000256" key="26">
    <source>
        <dbReference type="ARBA" id="ARBA00022801"/>
    </source>
</evidence>
<dbReference type="InterPro" id="IPR002620">
    <property type="entry name" value="Alphavirus_nsp2pro"/>
</dbReference>
<dbReference type="GO" id="GO:0006370">
    <property type="term" value="P:7-methylguanosine mRNA capping"/>
    <property type="evidence" value="ECO:0007669"/>
    <property type="project" value="UniProtKB-KW"/>
</dbReference>
<dbReference type="PROSITE" id="PS51743">
    <property type="entry name" value="ALPHAVIRUS_MT"/>
    <property type="match status" value="1"/>
</dbReference>
<comment type="catalytic activity">
    <reaction evidence="50">
        <text>a ribonucleoside 5'-triphosphate + H2O = a ribonucleoside 5'-diphosphate + phosphate + H(+)</text>
        <dbReference type="Rhea" id="RHEA:23680"/>
        <dbReference type="ChEBI" id="CHEBI:15377"/>
        <dbReference type="ChEBI" id="CHEBI:15378"/>
        <dbReference type="ChEBI" id="CHEBI:43474"/>
        <dbReference type="ChEBI" id="CHEBI:57930"/>
        <dbReference type="ChEBI" id="CHEBI:61557"/>
        <dbReference type="EC" id="3.6.1.15"/>
    </reaction>
</comment>
<comment type="function">
    <text evidence="61">RNA dependent RNA polymerase. Replicates genomic and antigenomic RNA by recognizing replications specific signals. The early replication complex formed by the polyprotein P123 and nsP4 synthesizes minus-strand RNAs. The late replication complex composed of fully processed nsP1-nsP4 is responsible for the production of genomic and subgenomic plus-strand RNAs.</text>
</comment>
<keyword evidence="43" id="KW-1262">Eukaryotic host gene expression shutoff by virus</keyword>
<dbReference type="Pfam" id="PF01661">
    <property type="entry name" value="Macro"/>
    <property type="match status" value="1"/>
</dbReference>
<evidence type="ECO:0000256" key="30">
    <source>
        <dbReference type="ARBA" id="ARBA00022840"/>
    </source>
</evidence>
<keyword evidence="34" id="KW-0693">Viral RNA replication</keyword>
<dbReference type="InterPro" id="IPR044371">
    <property type="entry name" value="Macro_X_NSP3-like"/>
</dbReference>
<dbReference type="Pfam" id="PF01660">
    <property type="entry name" value="Vmethyltransf"/>
    <property type="match status" value="1"/>
</dbReference>
<comment type="catalytic activity">
    <reaction evidence="52">
        <text>ATP + H2O = ADP + phosphate + H(+)</text>
        <dbReference type="Rhea" id="RHEA:13065"/>
        <dbReference type="ChEBI" id="CHEBI:15377"/>
        <dbReference type="ChEBI" id="CHEBI:15378"/>
        <dbReference type="ChEBI" id="CHEBI:30616"/>
        <dbReference type="ChEBI" id="CHEBI:43474"/>
        <dbReference type="ChEBI" id="CHEBI:456216"/>
        <dbReference type="EC" id="3.6.4.13"/>
    </reaction>
</comment>
<dbReference type="GO" id="GO:0039694">
    <property type="term" value="P:viral RNA genome replication"/>
    <property type="evidence" value="ECO:0007669"/>
    <property type="project" value="InterPro"/>
</dbReference>
<name>A0A1D8BEK5_9VIRU</name>
<evidence type="ECO:0000256" key="20">
    <source>
        <dbReference type="ARBA" id="ARBA00022691"/>
    </source>
</evidence>
<dbReference type="GO" id="GO:0006508">
    <property type="term" value="P:proteolysis"/>
    <property type="evidence" value="ECO:0007669"/>
    <property type="project" value="UniProtKB-KW"/>
</dbReference>
<evidence type="ECO:0000256" key="8">
    <source>
        <dbReference type="ARBA" id="ARBA00004615"/>
    </source>
</evidence>
<feature type="active site" description="For cysteine protease nsP2 activity" evidence="62">
    <location>
        <position position="1083"/>
    </location>
</feature>
<keyword evidence="22" id="KW-0479">Metal-binding</keyword>
<dbReference type="FunFam" id="3.40.50.300:FF:001415">
    <property type="entry name" value="Polyprotein P1234"/>
    <property type="match status" value="1"/>
</dbReference>
<evidence type="ECO:0000259" key="66">
    <source>
        <dbReference type="PROSITE" id="PS51657"/>
    </source>
</evidence>
<dbReference type="GO" id="GO:0039657">
    <property type="term" value="P:symbiont-mediated suppression of host gene expression"/>
    <property type="evidence" value="ECO:0007669"/>
    <property type="project" value="UniProtKB-KW"/>
</dbReference>
<keyword evidence="26" id="KW-0378">Hydrolase</keyword>
<comment type="function">
    <text evidence="60">The early replication complex formed by the polyprotein P123 and nsP4 synthesizes minus-strand RNAs. As soon P123 is cleaved into mature proteins, the plus-strand RNAs synthesis begins.</text>
</comment>
<dbReference type="FunFam" id="3.40.220.10:FF:000015">
    <property type="entry name" value="Polyprotein P1234"/>
    <property type="match status" value="1"/>
</dbReference>
<dbReference type="GO" id="GO:0003968">
    <property type="term" value="F:RNA-directed RNA polymerase activity"/>
    <property type="evidence" value="ECO:0007669"/>
    <property type="project" value="UniProtKB-KW"/>
</dbReference>
<dbReference type="InterPro" id="IPR027417">
    <property type="entry name" value="P-loop_NTPase"/>
</dbReference>
<evidence type="ECO:0000256" key="4">
    <source>
        <dbReference type="ARBA" id="ARBA00004112"/>
    </source>
</evidence>
<evidence type="ECO:0000256" key="28">
    <source>
        <dbReference type="ARBA" id="ARBA00022807"/>
    </source>
</evidence>
<evidence type="ECO:0000256" key="43">
    <source>
        <dbReference type="ARBA" id="ARBA00023247"/>
    </source>
</evidence>
<evidence type="ECO:0000256" key="17">
    <source>
        <dbReference type="ARBA" id="ARBA00022664"/>
    </source>
</evidence>
<evidence type="ECO:0000256" key="14">
    <source>
        <dbReference type="ARBA" id="ARBA00022562"/>
    </source>
</evidence>
<comment type="function">
    <text evidence="59">Seems to be essential for minus-strand RNAs and subgenomic 26S mRNAs synthesis. Displays mono-ADP-ribosylhydrolase activity. ADP-ribosylation is a post-translational modification that controls various processes of the host cell and the virus probably needs to revert it for optimal viral replication. Binds proteins of G3BP family and sequesters them into the viral RNA replication complexes thereby inhibiting the formation of host stress granules on viral mRNAs. The nsp3-G3BP complexes bind viral RNAs and probably orchestrate the assembly of viral replication complexes, thanks to the ability of G3BP family members to self-assemble and bind DNA.</text>
</comment>
<dbReference type="InterPro" id="IPR047311">
    <property type="entry name" value="Togaviridae_RdRp"/>
</dbReference>
<dbReference type="CDD" id="cd23250">
    <property type="entry name" value="Togaviridae_RdRp"/>
    <property type="match status" value="1"/>
</dbReference>
<keyword evidence="45" id="KW-0449">Lipoprotein</keyword>
<keyword evidence="31" id="KW-0832">Ubl conjugation</keyword>
<keyword evidence="12" id="KW-1032">Host cell membrane</keyword>
<dbReference type="SUPFAM" id="SSF52949">
    <property type="entry name" value="Macro domain-like"/>
    <property type="match status" value="1"/>
</dbReference>
<evidence type="ECO:0000256" key="41">
    <source>
        <dbReference type="ARBA" id="ARBA00023151"/>
    </source>
</evidence>
<comment type="function">
    <text evidence="58">Multifunctional protein whose N-terminus is part of the RNA polymerase complex and displays NTPase, RNA triphosphatase and helicase activities. NTPase and RNA triphosphatase are involved in viral RNA capping and helicase keeps a check on the dsRNA replication intermediates. The C-terminus harbors a protease that specifically cleaves the polyproteins and releases the mature proteins. Required for the shutoff of minus-strand RNAs synthesis. Specifically inhibits the host IFN response by promoting the nuclear export of host STAT1. Also inhibits host transcription by inducing the rapid proteasome-dependent degradation of POLR2A, a catalytic subunit of the RNAPII complex. The resulting inhibition of cellular protein synthesis serves to ensure maximal viral gene expression and to evade host immune response.</text>
</comment>
<dbReference type="Pfam" id="PF20896">
    <property type="entry name" value="ToMV_Hel_N"/>
    <property type="match status" value="1"/>
</dbReference>
<evidence type="ECO:0000256" key="61">
    <source>
        <dbReference type="ARBA" id="ARBA00060137"/>
    </source>
</evidence>
<evidence type="ECO:0000256" key="10">
    <source>
        <dbReference type="ARBA" id="ARBA00022484"/>
    </source>
</evidence>
<dbReference type="GO" id="GO:0016556">
    <property type="term" value="P:mRNA modification"/>
    <property type="evidence" value="ECO:0007669"/>
    <property type="project" value="InterPro"/>
</dbReference>
<dbReference type="InterPro" id="IPR027351">
    <property type="entry name" value="(+)RNA_virus_helicase_core_dom"/>
</dbReference>
<evidence type="ECO:0000256" key="48">
    <source>
        <dbReference type="ARBA" id="ARBA00034446"/>
    </source>
</evidence>
<keyword evidence="18 62" id="KW-0645">Protease</keyword>
<comment type="catalytic activity">
    <reaction evidence="57">
        <text>N(tele)-(N(7)-methylguanosine 5'-phospho)-L-histidyl-[protein] + a 5'-end diphospho-(purine-ribonucleoside) in mRNA + H(+) = a 5'-end (N(7)-methyl 5'-triphosphoguanosine)-(purine-ribonucleoside) in mRNA + L-histidyl-[protein]</text>
        <dbReference type="Rhea" id="RHEA:54800"/>
        <dbReference type="Rhea" id="RHEA-COMP:9745"/>
        <dbReference type="Rhea" id="RHEA-COMP:12925"/>
        <dbReference type="Rhea" id="RHEA-COMP:13929"/>
        <dbReference type="Rhea" id="RHEA-COMP:13995"/>
        <dbReference type="ChEBI" id="CHEBI:15378"/>
        <dbReference type="ChEBI" id="CHEBI:29979"/>
        <dbReference type="ChEBI" id="CHEBI:133968"/>
        <dbReference type="ChEBI" id="CHEBI:138276"/>
        <dbReference type="ChEBI" id="CHEBI:138334"/>
    </reaction>
</comment>
<evidence type="ECO:0000256" key="50">
    <source>
        <dbReference type="ARBA" id="ARBA00047631"/>
    </source>
</evidence>
<evidence type="ECO:0000256" key="49">
    <source>
        <dbReference type="ARBA" id="ARBA00046744"/>
    </source>
</evidence>
<comment type="catalytic activity">
    <reaction evidence="46">
        <text>GTP + S-adenosyl-L-methionine = N(7)-methyl-GTP + S-adenosyl-L-homocysteine</text>
        <dbReference type="Rhea" id="RHEA:46948"/>
        <dbReference type="ChEBI" id="CHEBI:37565"/>
        <dbReference type="ChEBI" id="CHEBI:57856"/>
        <dbReference type="ChEBI" id="CHEBI:59789"/>
        <dbReference type="ChEBI" id="CHEBI:87133"/>
    </reaction>
</comment>
<evidence type="ECO:0000256" key="45">
    <source>
        <dbReference type="ARBA" id="ARBA00023288"/>
    </source>
</evidence>
<evidence type="ECO:0000256" key="12">
    <source>
        <dbReference type="ARBA" id="ARBA00022511"/>
    </source>
</evidence>
<dbReference type="Gene3D" id="3.90.70.110">
    <property type="entry name" value="Alphavirus nsP2 protease domain"/>
    <property type="match status" value="1"/>
</dbReference>
<comment type="catalytic activity">
    <reaction evidence="51">
        <text>a 5'-end triphospho-ribonucleoside in mRNA + H2O = a 5'-end diphospho-ribonucleoside in mRNA + phosphate + H(+)</text>
        <dbReference type="Rhea" id="RHEA:67004"/>
        <dbReference type="Rhea" id="RHEA-COMP:17164"/>
        <dbReference type="Rhea" id="RHEA-COMP:17165"/>
        <dbReference type="ChEBI" id="CHEBI:15377"/>
        <dbReference type="ChEBI" id="CHEBI:15378"/>
        <dbReference type="ChEBI" id="CHEBI:43474"/>
        <dbReference type="ChEBI" id="CHEBI:167616"/>
        <dbReference type="ChEBI" id="CHEBI:167618"/>
        <dbReference type="EC" id="3.6.1.74"/>
    </reaction>
    <physiologicalReaction direction="left-to-right" evidence="51">
        <dbReference type="Rhea" id="RHEA:67005"/>
    </physiologicalReaction>
</comment>
<evidence type="ECO:0000259" key="63">
    <source>
        <dbReference type="PROSITE" id="PS50507"/>
    </source>
</evidence>
<evidence type="ECO:0000256" key="3">
    <source>
        <dbReference type="ARBA" id="ARBA00002589"/>
    </source>
</evidence>
<comment type="cofactor">
    <cofactor evidence="1">
        <name>Mn(2+)</name>
        <dbReference type="ChEBI" id="CHEBI:29035"/>
    </cofactor>
</comment>
<feature type="domain" description="RdRp catalytic" evidence="63">
    <location>
        <begin position="2268"/>
        <end position="2383"/>
    </location>
</feature>
<feature type="active site" description="For cysteine protease nsP2 activity" evidence="62">
    <location>
        <position position="1013"/>
    </location>
</feature>
<evidence type="ECO:0000256" key="47">
    <source>
        <dbReference type="ARBA" id="ARBA00029613"/>
    </source>
</evidence>
<evidence type="ECO:0000256" key="7">
    <source>
        <dbReference type="ARBA" id="ARBA00004490"/>
    </source>
</evidence>
<keyword evidence="23" id="KW-1191">Eukaryotic host transcription shutoff by virus</keyword>
<dbReference type="SMART" id="SM00506">
    <property type="entry name" value="A1pp"/>
    <property type="match status" value="1"/>
</dbReference>
<dbReference type="PROSITE" id="PS51520">
    <property type="entry name" value="NSP2PRO"/>
    <property type="match status" value="1"/>
</dbReference>
<dbReference type="Gene3D" id="3.40.50.300">
    <property type="entry name" value="P-loop containing nucleotide triphosphate hydrolases"/>
    <property type="match status" value="2"/>
</dbReference>
<dbReference type="PROSITE" id="PS50507">
    <property type="entry name" value="RDRP_SSRNA_POS"/>
    <property type="match status" value="1"/>
</dbReference>
<evidence type="ECO:0000256" key="19">
    <source>
        <dbReference type="ARBA" id="ARBA00022679"/>
    </source>
</evidence>
<comment type="catalytic activity">
    <reaction evidence="54">
        <text>4-O-(ADP-D-ribosyl)-L-aspartyl-[protein] + H2O = L-aspartyl-[protein] + ADP-D-ribose + H(+)</text>
        <dbReference type="Rhea" id="RHEA:54428"/>
        <dbReference type="Rhea" id="RHEA-COMP:9867"/>
        <dbReference type="Rhea" id="RHEA-COMP:13832"/>
        <dbReference type="ChEBI" id="CHEBI:15377"/>
        <dbReference type="ChEBI" id="CHEBI:15378"/>
        <dbReference type="ChEBI" id="CHEBI:29961"/>
        <dbReference type="ChEBI" id="CHEBI:57967"/>
        <dbReference type="ChEBI" id="CHEBI:138102"/>
    </reaction>
    <physiologicalReaction direction="left-to-right" evidence="54">
        <dbReference type="Rhea" id="RHEA:54429"/>
    </physiologicalReaction>
</comment>
<evidence type="ECO:0000256" key="53">
    <source>
        <dbReference type="ARBA" id="ARBA00048163"/>
    </source>
</evidence>
<keyword evidence="39" id="KW-0472">Membrane</keyword>
<keyword evidence="11" id="KW-1036">Host cytoplasmic vesicle</keyword>
<evidence type="ECO:0000256" key="5">
    <source>
        <dbReference type="ARBA" id="ARBA00004147"/>
    </source>
</evidence>
<dbReference type="GO" id="GO:0003724">
    <property type="term" value="F:RNA helicase activity"/>
    <property type="evidence" value="ECO:0007669"/>
    <property type="project" value="UniProtKB-EC"/>
</dbReference>
<comment type="function">
    <text evidence="3">Inactive precursor of the viral replicase, which is activated by cleavages carried out by the viral protease nsP2.</text>
</comment>
<reference evidence="68" key="1">
    <citation type="submission" date="2016-08" db="EMBL/GenBank/DDBJ databases">
        <title>Complete sequence of O'nyong-nyong virus strain Ahero.</title>
        <authorList>
            <person name="Miles R.W."/>
            <person name="Lewandowski K."/>
            <person name="Liberty L."/>
            <person name="Kafetzopoulou L."/>
            <person name="Pullan S.T."/>
        </authorList>
    </citation>
    <scope>NUCLEOTIDE SEQUENCE</scope>
    <source>
        <strain evidence="68">Ahero</strain>
    </source>
</reference>
<keyword evidence="14" id="KW-1048">Host nucleus</keyword>
<evidence type="ECO:0000256" key="59">
    <source>
        <dbReference type="ARBA" id="ARBA00054250"/>
    </source>
</evidence>
<keyword evidence="42" id="KW-1035">Host cytoplasm</keyword>
<keyword evidence="24" id="KW-0547">Nucleotide-binding</keyword>
<evidence type="ECO:0000259" key="67">
    <source>
        <dbReference type="PROSITE" id="PS51743"/>
    </source>
</evidence>
<evidence type="ECO:0000256" key="6">
    <source>
        <dbReference type="ARBA" id="ARBA00004350"/>
    </source>
</evidence>
<keyword evidence="32" id="KW-1043">Host membrane</keyword>
<dbReference type="Pfam" id="PF00978">
    <property type="entry name" value="RdRP_2"/>
    <property type="match status" value="1"/>
</dbReference>
<evidence type="ECO:0000256" key="62">
    <source>
        <dbReference type="PROSITE-ProRule" id="PRU00853"/>
    </source>
</evidence>
<dbReference type="GO" id="GO:0008234">
    <property type="term" value="F:cysteine-type peptidase activity"/>
    <property type="evidence" value="ECO:0007669"/>
    <property type="project" value="UniProtKB-KW"/>
</dbReference>
<keyword evidence="40" id="KW-0564">Palmitate</keyword>
<evidence type="ECO:0000256" key="11">
    <source>
        <dbReference type="ARBA" id="ARBA00022488"/>
    </source>
</evidence>
<dbReference type="Pfam" id="PF20852">
    <property type="entry name" value="nsP3_ZBD"/>
    <property type="match status" value="1"/>
</dbReference>
<dbReference type="Pfam" id="PF01707">
    <property type="entry name" value="Peptidase_C9"/>
    <property type="match status" value="1"/>
</dbReference>
<evidence type="ECO:0000256" key="2">
    <source>
        <dbReference type="ARBA" id="ARBA00001946"/>
    </source>
</evidence>
<keyword evidence="25" id="KW-1034">Host cell projection</keyword>
<evidence type="ECO:0000256" key="31">
    <source>
        <dbReference type="ARBA" id="ARBA00022843"/>
    </source>
</evidence>
<dbReference type="InterPro" id="IPR007094">
    <property type="entry name" value="RNA-dir_pol_PSvirus"/>
</dbReference>
<proteinExistence type="predicted"/>
<accession>A0A1D8BEK5</accession>
<evidence type="ECO:0000256" key="54">
    <source>
        <dbReference type="ARBA" id="ARBA00048482"/>
    </source>
</evidence>
<keyword evidence="28" id="KW-0788">Thiol protease</keyword>
<keyword evidence="21" id="KW-0548">Nucleotidyltransferase</keyword>
<protein>
    <recommendedName>
        <fullName evidence="9">Polyprotein P1234</fullName>
    </recommendedName>
    <alternativeName>
        <fullName evidence="47">Non-structural polyprotein</fullName>
    </alternativeName>
</protein>
<comment type="catalytic activity">
    <reaction evidence="53">
        <text>5-O-(ADP-D-ribosyl)-L-glutamyl-[protein] + H2O = L-glutamyl-[protein] + ADP-D-ribose + H(+)</text>
        <dbReference type="Rhea" id="RHEA:58248"/>
        <dbReference type="Rhea" id="RHEA-COMP:10208"/>
        <dbReference type="Rhea" id="RHEA-COMP:15089"/>
        <dbReference type="ChEBI" id="CHEBI:15377"/>
        <dbReference type="ChEBI" id="CHEBI:15378"/>
        <dbReference type="ChEBI" id="CHEBI:29973"/>
        <dbReference type="ChEBI" id="CHEBI:57967"/>
        <dbReference type="ChEBI" id="CHEBI:142540"/>
    </reaction>
    <physiologicalReaction direction="left-to-right" evidence="53">
        <dbReference type="Rhea" id="RHEA:58249"/>
    </physiologicalReaction>
</comment>
<dbReference type="SUPFAM" id="SSF52540">
    <property type="entry name" value="P-loop containing nucleoside triphosphate hydrolases"/>
    <property type="match status" value="1"/>
</dbReference>
<dbReference type="InterPro" id="IPR044936">
    <property type="entry name" value="Alphavirus_nsp2pro_sf"/>
</dbReference>
<dbReference type="PROSITE" id="PS51154">
    <property type="entry name" value="MACRO"/>
    <property type="match status" value="1"/>
</dbReference>
<keyword evidence="44" id="KW-0511">Multifunctional enzyme</keyword>
<dbReference type="GO" id="GO:1990817">
    <property type="term" value="F:poly(A) RNA polymerase activity"/>
    <property type="evidence" value="ECO:0007669"/>
    <property type="project" value="UniProtKB-EC"/>
</dbReference>
<dbReference type="InterPro" id="IPR002588">
    <property type="entry name" value="Alphavirus-like_MT_dom"/>
</dbReference>
<dbReference type="InterPro" id="IPR048891">
    <property type="entry name" value="nsP3_ZBD"/>
</dbReference>
<keyword evidence="29" id="KW-0862">Zinc</keyword>
<evidence type="ECO:0000256" key="57">
    <source>
        <dbReference type="ARBA" id="ARBA00049329"/>
    </source>
</evidence>
<dbReference type="InterPro" id="IPR001788">
    <property type="entry name" value="RNA-dep_RNA_pol_alsuvir"/>
</dbReference>
<evidence type="ECO:0000256" key="38">
    <source>
        <dbReference type="ARBA" id="ARBA00023134"/>
    </source>
</evidence>
<evidence type="ECO:0000256" key="22">
    <source>
        <dbReference type="ARBA" id="ARBA00022723"/>
    </source>
</evidence>
<evidence type="ECO:0000256" key="60">
    <source>
        <dbReference type="ARBA" id="ARBA00058002"/>
    </source>
</evidence>
<keyword evidence="15" id="KW-0945">Host-virus interaction</keyword>
<evidence type="ECO:0000256" key="44">
    <source>
        <dbReference type="ARBA" id="ARBA00023268"/>
    </source>
</evidence>
<evidence type="ECO:0000256" key="40">
    <source>
        <dbReference type="ARBA" id="ARBA00023139"/>
    </source>
</evidence>
<evidence type="ECO:0000256" key="46">
    <source>
        <dbReference type="ARBA" id="ARBA00023718"/>
    </source>
</evidence>
<dbReference type="InterPro" id="IPR029063">
    <property type="entry name" value="SAM-dependent_MTases_sf"/>
</dbReference>
<evidence type="ECO:0000256" key="27">
    <source>
        <dbReference type="ARBA" id="ARBA00022806"/>
    </source>
</evidence>
<evidence type="ECO:0000256" key="34">
    <source>
        <dbReference type="ARBA" id="ARBA00022953"/>
    </source>
</evidence>
<dbReference type="Gene3D" id="3.40.50.150">
    <property type="entry name" value="Vaccinia Virus protein VP39"/>
    <property type="match status" value="1"/>
</dbReference>
<evidence type="ECO:0000256" key="23">
    <source>
        <dbReference type="ARBA" id="ARBA00022731"/>
    </source>
</evidence>
<dbReference type="GO" id="GO:0005525">
    <property type="term" value="F:GTP binding"/>
    <property type="evidence" value="ECO:0007669"/>
    <property type="project" value="UniProtKB-KW"/>
</dbReference>
<feature type="domain" description="Peptidase C9" evidence="65">
    <location>
        <begin position="1004"/>
        <end position="1327"/>
    </location>
</feature>